<proteinExistence type="predicted"/>
<feature type="region of interest" description="Disordered" evidence="1">
    <location>
        <begin position="45"/>
        <end position="69"/>
    </location>
</feature>
<gene>
    <name evidence="2" type="ORF">V5R04_13690</name>
</gene>
<reference evidence="2" key="1">
    <citation type="submission" date="2024-02" db="EMBL/GenBank/DDBJ databases">
        <title>Tomenella chthoni gen. nov. sp. nov., a member of the family Jonesiaceae isolated from bat guano.</title>
        <authorList>
            <person name="Miller S.L."/>
            <person name="King J."/>
            <person name="Sankaranarayanan K."/>
            <person name="Lawson P.A."/>
        </authorList>
    </citation>
    <scope>NUCLEOTIDE SEQUENCE</scope>
    <source>
        <strain evidence="2">BS-20</strain>
    </source>
</reference>
<dbReference type="EMBL" id="CP146203">
    <property type="protein sequence ID" value="XBH21252.1"/>
    <property type="molecule type" value="Genomic_DNA"/>
</dbReference>
<feature type="compositionally biased region" description="Basic residues" evidence="1">
    <location>
        <begin position="57"/>
        <end position="69"/>
    </location>
</feature>
<sequence>MKPNPDTPSIQLVPTRPIEHRVAHLEDTISDPAMNDLLGQDWAGEGGALLTGPVNSKKTRRRKRNKTNA</sequence>
<dbReference type="AlphaFoldDB" id="A0AAU7DVF0"/>
<name>A0AAU7DVF0_9MICO</name>
<evidence type="ECO:0000256" key="1">
    <source>
        <dbReference type="SAM" id="MobiDB-lite"/>
    </source>
</evidence>
<protein>
    <submittedName>
        <fullName evidence="2">Uncharacterized protein</fullName>
    </submittedName>
</protein>
<organism evidence="2">
    <name type="scientific">Jonesiaceae bacterium BS-20</name>
    <dbReference type="NCBI Taxonomy" id="3120821"/>
    <lineage>
        <taxon>Bacteria</taxon>
        <taxon>Bacillati</taxon>
        <taxon>Actinomycetota</taxon>
        <taxon>Actinomycetes</taxon>
        <taxon>Micrococcales</taxon>
        <taxon>Jonesiaceae</taxon>
    </lineage>
</organism>
<accession>A0AAU7DVF0</accession>
<evidence type="ECO:0000313" key="2">
    <source>
        <dbReference type="EMBL" id="XBH21252.1"/>
    </source>
</evidence>